<dbReference type="Proteomes" id="UP000243524">
    <property type="component" value="Unassembled WGS sequence"/>
</dbReference>
<dbReference type="RefSeq" id="WP_101329925.1">
    <property type="nucleotide sequence ID" value="NZ_PJNH01000001.1"/>
</dbReference>
<dbReference type="OrthoDB" id="9801479at2"/>
<dbReference type="NCBIfam" id="TIGR01755">
    <property type="entry name" value="flav_wrbA"/>
    <property type="match status" value="1"/>
</dbReference>
<sequence length="198" mass="21547">MTKMAVFYYSSTGANYQLAQWAESALKEAGAEVKLVKIPETAPMEAIEQNPAWKKHYEETKDVPEASIDDLEWADGYIFSVPTRFGALPSQAKQFIDMAGGLWGEGKLVNKVVSGMTSAANPHGGQEQTLTNLYTSMYHWGAIVVPPGYSDNVIFGSGGNPYGTSTTVDGEGNITDDVKGAVEHQARRTYEITKKISE</sequence>
<dbReference type="PROSITE" id="PS50902">
    <property type="entry name" value="FLAVODOXIN_LIKE"/>
    <property type="match status" value="1"/>
</dbReference>
<dbReference type="AlphaFoldDB" id="A0A2I0QV81"/>
<dbReference type="GO" id="GO:0010181">
    <property type="term" value="F:FMN binding"/>
    <property type="evidence" value="ECO:0007669"/>
    <property type="project" value="InterPro"/>
</dbReference>
<dbReference type="PANTHER" id="PTHR30546">
    <property type="entry name" value="FLAVODOXIN-RELATED PROTEIN WRBA-RELATED"/>
    <property type="match status" value="1"/>
</dbReference>
<dbReference type="InterPro" id="IPR005025">
    <property type="entry name" value="FMN_Rdtase-like_dom"/>
</dbReference>
<keyword evidence="4" id="KW-1185">Reference proteome</keyword>
<dbReference type="SUPFAM" id="SSF52218">
    <property type="entry name" value="Flavoproteins"/>
    <property type="match status" value="1"/>
</dbReference>
<gene>
    <name evidence="3" type="ORF">CEY16_00395</name>
</gene>
<dbReference type="NCBIfam" id="NF002999">
    <property type="entry name" value="PRK03767.1"/>
    <property type="match status" value="1"/>
</dbReference>
<comment type="caution">
    <text evidence="3">The sequence shown here is derived from an EMBL/GenBank/DDBJ whole genome shotgun (WGS) entry which is preliminary data.</text>
</comment>
<name>A0A2I0QV81_9BACI</name>
<dbReference type="FunFam" id="3.40.50.360:FF:000001">
    <property type="entry name" value="NAD(P)H dehydrogenase (Quinone) FQR1-like"/>
    <property type="match status" value="1"/>
</dbReference>
<comment type="similarity">
    <text evidence="1">Belongs to the WrbA family.</text>
</comment>
<reference evidence="3 4" key="1">
    <citation type="submission" date="2017-06" db="EMBL/GenBank/DDBJ databases">
        <title>the draft geome sequence of Illustriluteabacillus marina B3227.</title>
        <authorList>
            <person name="He R.-H."/>
            <person name="Du Z.-J."/>
        </authorList>
    </citation>
    <scope>NUCLEOTIDE SEQUENCE [LARGE SCALE GENOMIC DNA]</scope>
    <source>
        <strain evidence="3 4">B3227</strain>
    </source>
</reference>
<evidence type="ECO:0000256" key="1">
    <source>
        <dbReference type="ARBA" id="ARBA00006961"/>
    </source>
</evidence>
<proteinExistence type="inferred from homology"/>
<dbReference type="InterPro" id="IPR010089">
    <property type="entry name" value="Flavoprotein_WrbA-like"/>
</dbReference>
<organism evidence="3 4">
    <name type="scientific">Halalkalibacillus sediminis</name>
    <dbReference type="NCBI Taxonomy" id="2018042"/>
    <lineage>
        <taxon>Bacteria</taxon>
        <taxon>Bacillati</taxon>
        <taxon>Bacillota</taxon>
        <taxon>Bacilli</taxon>
        <taxon>Bacillales</taxon>
        <taxon>Bacillaceae</taxon>
        <taxon>Halalkalibacillus</taxon>
    </lineage>
</organism>
<feature type="domain" description="Flavodoxin-like" evidence="2">
    <location>
        <begin position="4"/>
        <end position="190"/>
    </location>
</feature>
<evidence type="ECO:0000313" key="4">
    <source>
        <dbReference type="Proteomes" id="UP000243524"/>
    </source>
</evidence>
<dbReference type="InterPro" id="IPR008254">
    <property type="entry name" value="Flavodoxin/NO_synth"/>
</dbReference>
<dbReference type="GO" id="GO:0003955">
    <property type="term" value="F:NAD(P)H dehydrogenase (quinone) activity"/>
    <property type="evidence" value="ECO:0007669"/>
    <property type="project" value="InterPro"/>
</dbReference>
<evidence type="ECO:0000313" key="3">
    <source>
        <dbReference type="EMBL" id="PKR78253.1"/>
    </source>
</evidence>
<dbReference type="GO" id="GO:0016020">
    <property type="term" value="C:membrane"/>
    <property type="evidence" value="ECO:0007669"/>
    <property type="project" value="TreeGrafter"/>
</dbReference>
<accession>A0A2I0QV81</accession>
<dbReference type="EMBL" id="PJNH01000001">
    <property type="protein sequence ID" value="PKR78253.1"/>
    <property type="molecule type" value="Genomic_DNA"/>
</dbReference>
<dbReference type="Gene3D" id="3.40.50.360">
    <property type="match status" value="1"/>
</dbReference>
<dbReference type="Pfam" id="PF03358">
    <property type="entry name" value="FMN_red"/>
    <property type="match status" value="1"/>
</dbReference>
<protein>
    <submittedName>
        <fullName evidence="3">NAD(P)H:quinone oxidoreductase, type IV</fullName>
    </submittedName>
</protein>
<dbReference type="PANTHER" id="PTHR30546:SF23">
    <property type="entry name" value="FLAVOPROTEIN-LIKE PROTEIN YCP4-RELATED"/>
    <property type="match status" value="1"/>
</dbReference>
<dbReference type="InterPro" id="IPR029039">
    <property type="entry name" value="Flavoprotein-like_sf"/>
</dbReference>
<evidence type="ECO:0000259" key="2">
    <source>
        <dbReference type="PROSITE" id="PS50902"/>
    </source>
</evidence>